<dbReference type="GO" id="GO:0006004">
    <property type="term" value="P:fucose metabolic process"/>
    <property type="evidence" value="ECO:0007669"/>
    <property type="project" value="UniProtKB-KW"/>
</dbReference>
<reference evidence="4 5" key="1">
    <citation type="journal article" date="2018" name="Evol. Lett.">
        <title>Horizontal gene cluster transfer increased hallucinogenic mushroom diversity.</title>
        <authorList>
            <person name="Reynolds H.T."/>
            <person name="Vijayakumar V."/>
            <person name="Gluck-Thaler E."/>
            <person name="Korotkin H.B."/>
            <person name="Matheny P.B."/>
            <person name="Slot J.C."/>
        </authorList>
    </citation>
    <scope>NUCLEOTIDE SEQUENCE [LARGE SCALE GENOMIC DNA]</scope>
    <source>
        <strain evidence="4 5">2629</strain>
    </source>
</reference>
<keyword evidence="5" id="KW-1185">Reference proteome</keyword>
<name>A0A409VEK8_9AGAR</name>
<evidence type="ECO:0000256" key="1">
    <source>
        <dbReference type="ARBA" id="ARBA00022679"/>
    </source>
</evidence>
<gene>
    <name evidence="4" type="ORF">CVT24_004572</name>
</gene>
<dbReference type="CDD" id="cd11296">
    <property type="entry name" value="O-FucT_like"/>
    <property type="match status" value="1"/>
</dbReference>
<accession>A0A409VEK8</accession>
<dbReference type="Gene3D" id="3.40.50.11350">
    <property type="match status" value="1"/>
</dbReference>
<comment type="caution">
    <text evidence="4">The sequence shown here is derived from an EMBL/GenBank/DDBJ whole genome shotgun (WGS) entry which is preliminary data.</text>
</comment>
<dbReference type="InParanoid" id="A0A409VEK8"/>
<dbReference type="Proteomes" id="UP000284842">
    <property type="component" value="Unassembled WGS sequence"/>
</dbReference>
<dbReference type="Pfam" id="PF10250">
    <property type="entry name" value="O-FucT"/>
    <property type="match status" value="1"/>
</dbReference>
<keyword evidence="3" id="KW-0119">Carbohydrate metabolism</keyword>
<evidence type="ECO:0000256" key="2">
    <source>
        <dbReference type="ARBA" id="ARBA00023253"/>
    </source>
</evidence>
<organism evidence="4 5">
    <name type="scientific">Panaeolus cyanescens</name>
    <dbReference type="NCBI Taxonomy" id="181874"/>
    <lineage>
        <taxon>Eukaryota</taxon>
        <taxon>Fungi</taxon>
        <taxon>Dikarya</taxon>
        <taxon>Basidiomycota</taxon>
        <taxon>Agaricomycotina</taxon>
        <taxon>Agaricomycetes</taxon>
        <taxon>Agaricomycetidae</taxon>
        <taxon>Agaricales</taxon>
        <taxon>Agaricineae</taxon>
        <taxon>Galeropsidaceae</taxon>
        <taxon>Panaeolus</taxon>
    </lineage>
</organism>
<dbReference type="EMBL" id="NHTK01006114">
    <property type="protein sequence ID" value="PPQ63687.1"/>
    <property type="molecule type" value="Genomic_DNA"/>
</dbReference>
<dbReference type="GO" id="GO:0016740">
    <property type="term" value="F:transferase activity"/>
    <property type="evidence" value="ECO:0007669"/>
    <property type="project" value="UniProtKB-KW"/>
</dbReference>
<proteinExistence type="predicted"/>
<evidence type="ECO:0000313" key="4">
    <source>
        <dbReference type="EMBL" id="PPQ63687.1"/>
    </source>
</evidence>
<evidence type="ECO:0000256" key="3">
    <source>
        <dbReference type="ARBA" id="ARBA00023277"/>
    </source>
</evidence>
<keyword evidence="2" id="KW-0294">Fucose metabolism</keyword>
<keyword evidence="1" id="KW-0808">Transferase</keyword>
<evidence type="ECO:0008006" key="6">
    <source>
        <dbReference type="Google" id="ProtNLM"/>
    </source>
</evidence>
<sequence length="479" mass="54892">MLGRYRLLVCLTFFTFVVFWATSSAISWLLGGRSRWGSDQVDVYEFLKTPGSVNIHDPHHQQVRFGCAPDQSNSHKEDWDPSLVLKGKPTKHFRDNLHEDLYYITAMSNAGFTNQFMSIVNMIYLGLITDRIPILPPFAPDHHISYDAGAVPFGRVFNVTRLSQALHKPIVEWHQVKDLPDETAVGDTNPGDREPLGCWSTRHGNEPKPLRVNSFTNNLLLDIAYTRAPTAARNNPSDGDDVFLVFQKLAPFIFAKNPRPPLDGFYPLMERSPLGHELGPDEQLTCFDFLYYITSSEVYEWRFSWSPVWRFVGRHIYFTDHVMDMAREYLLKSFGQEKTIPSFIAVHARHGDFARMCPDSPNDCLISLKTFQKNVADVKEQIRLIHKKVVNHVLIMSDETDPEFWKQVRELGWKYFDHEAWETVPKYGEWYAPIIDIAAQSLASGFVGTEDSTFSLVSARRVEDWNNGPVAWASVAQNT</sequence>
<dbReference type="InterPro" id="IPR019378">
    <property type="entry name" value="GDP-Fuc_O-FucTrfase"/>
</dbReference>
<dbReference type="AlphaFoldDB" id="A0A409VEK8"/>
<evidence type="ECO:0000313" key="5">
    <source>
        <dbReference type="Proteomes" id="UP000284842"/>
    </source>
</evidence>
<dbReference type="OrthoDB" id="423313at2759"/>
<protein>
    <recommendedName>
        <fullName evidence="6">GDP-fucose protein O-fucosyltransferase</fullName>
    </recommendedName>
</protein>